<reference evidence="2 3" key="1">
    <citation type="submission" date="2017-04" db="EMBL/GenBank/DDBJ databases">
        <authorList>
            <person name="Afonso C.L."/>
            <person name="Miller P.J."/>
            <person name="Scott M.A."/>
            <person name="Spackman E."/>
            <person name="Goraichik I."/>
            <person name="Dimitrov K.M."/>
            <person name="Suarez D.L."/>
            <person name="Swayne D.E."/>
        </authorList>
    </citation>
    <scope>NUCLEOTIDE SEQUENCE [LARGE SCALE GENOMIC DNA]</scope>
    <source>
        <strain evidence="2 3">DSM 3385</strain>
    </source>
</reference>
<dbReference type="EMBL" id="FWXY01000010">
    <property type="protein sequence ID" value="SMC78793.1"/>
    <property type="molecule type" value="Genomic_DNA"/>
</dbReference>
<evidence type="ECO:0000256" key="1">
    <source>
        <dbReference type="SAM" id="Phobius"/>
    </source>
</evidence>
<dbReference type="InterPro" id="IPR050261">
    <property type="entry name" value="FrsA_esterase"/>
</dbReference>
<proteinExistence type="predicted"/>
<keyword evidence="1" id="KW-0812">Transmembrane</keyword>
<dbReference type="PROSITE" id="PS51257">
    <property type="entry name" value="PROKAR_LIPOPROTEIN"/>
    <property type="match status" value="1"/>
</dbReference>
<dbReference type="InterPro" id="IPR029058">
    <property type="entry name" value="AB_hydrolase_fold"/>
</dbReference>
<name>A0A1W2C0T2_9BACT</name>
<keyword evidence="3" id="KW-1185">Reference proteome</keyword>
<dbReference type="PANTHER" id="PTHR22946:SF12">
    <property type="entry name" value="CONIDIAL PIGMENT BIOSYNTHESIS PROTEIN AYG1 (AFU_ORTHOLOGUE AFUA_2G17550)"/>
    <property type="match status" value="1"/>
</dbReference>
<evidence type="ECO:0000313" key="2">
    <source>
        <dbReference type="EMBL" id="SMC78793.1"/>
    </source>
</evidence>
<protein>
    <submittedName>
        <fullName evidence="2">Dienelactone hydrolase family protein</fullName>
    </submittedName>
</protein>
<sequence length="334" mass="37800">MSARGSDGGYMRTKTFYISIFSVFFLFSCAHVPLDSHYNGPYNIPDSIKAQYAYAPYRGSCDEVLLHENQDYSIKQIKLTSTKNIIPSAGHITMDYYAIKGPGKKPLVMVLPILGGSNNVAELFAGWFAKNGMAALIVHRHKAYKKIKEVDSMDTVLRQIVFDHMQVLDWIETRKELDLSNIGVFGVSMGGIKAALVSSLDRRIKASVFVLAGGDIPYILRHSTDKGVQKKRERYLQKNRLSEEQFYIGLKKNITCDPLHYAHYINAENSLMVLAVFDRVVPFSKGLQLREKMGKPETIYLLGGHYSSIIYVPYIQYKALSFFRRKFIISQAGP</sequence>
<organism evidence="2 3">
    <name type="scientific">Desulfocicer vacuolatum DSM 3385</name>
    <dbReference type="NCBI Taxonomy" id="1121400"/>
    <lineage>
        <taxon>Bacteria</taxon>
        <taxon>Pseudomonadati</taxon>
        <taxon>Thermodesulfobacteriota</taxon>
        <taxon>Desulfobacteria</taxon>
        <taxon>Desulfobacterales</taxon>
        <taxon>Desulfobacteraceae</taxon>
        <taxon>Desulfocicer</taxon>
    </lineage>
</organism>
<keyword evidence="1" id="KW-1133">Transmembrane helix</keyword>
<dbReference type="PANTHER" id="PTHR22946">
    <property type="entry name" value="DIENELACTONE HYDROLASE DOMAIN-CONTAINING PROTEIN-RELATED"/>
    <property type="match status" value="1"/>
</dbReference>
<dbReference type="STRING" id="1121400.SAMN02746065_11054"/>
<dbReference type="AlphaFoldDB" id="A0A1W2C0T2"/>
<keyword evidence="1" id="KW-0472">Membrane</keyword>
<dbReference type="Proteomes" id="UP000192418">
    <property type="component" value="Unassembled WGS sequence"/>
</dbReference>
<keyword evidence="2" id="KW-0378">Hydrolase</keyword>
<dbReference type="SUPFAM" id="SSF53474">
    <property type="entry name" value="alpha/beta-Hydrolases"/>
    <property type="match status" value="1"/>
</dbReference>
<feature type="transmembrane region" description="Helical" evidence="1">
    <location>
        <begin position="16"/>
        <end position="34"/>
    </location>
</feature>
<dbReference type="Gene3D" id="3.40.50.1820">
    <property type="entry name" value="alpha/beta hydrolase"/>
    <property type="match status" value="1"/>
</dbReference>
<gene>
    <name evidence="2" type="ORF">SAMN02746065_11054</name>
</gene>
<accession>A0A1W2C0T2</accession>
<evidence type="ECO:0000313" key="3">
    <source>
        <dbReference type="Proteomes" id="UP000192418"/>
    </source>
</evidence>
<dbReference type="GO" id="GO:0016787">
    <property type="term" value="F:hydrolase activity"/>
    <property type="evidence" value="ECO:0007669"/>
    <property type="project" value="UniProtKB-KW"/>
</dbReference>